<dbReference type="PANTHER" id="PTHR13763">
    <property type="entry name" value="BREAST CANCER TYPE 1 SUSCEPTIBILITY PROTEIN BRCA1"/>
    <property type="match status" value="1"/>
</dbReference>
<comment type="subcellular location">
    <subcellularLocation>
        <location evidence="1">Nucleus</location>
    </subcellularLocation>
</comment>
<evidence type="ECO:0000256" key="5">
    <source>
        <dbReference type="ARBA" id="ARBA00022771"/>
    </source>
</evidence>
<evidence type="ECO:0000259" key="13">
    <source>
        <dbReference type="PROSITE" id="PS51805"/>
    </source>
</evidence>
<dbReference type="SMART" id="SM00292">
    <property type="entry name" value="BRCT"/>
    <property type="match status" value="2"/>
</dbReference>
<proteinExistence type="predicted"/>
<keyword evidence="6" id="KW-0862">Zinc</keyword>
<dbReference type="Proteomes" id="UP000886520">
    <property type="component" value="Chromosome 19"/>
</dbReference>
<dbReference type="InterPro" id="IPR001357">
    <property type="entry name" value="BRCT_dom"/>
</dbReference>
<evidence type="ECO:0000256" key="9">
    <source>
        <dbReference type="PROSITE-ProRule" id="PRU00175"/>
    </source>
</evidence>
<evidence type="ECO:0000256" key="3">
    <source>
        <dbReference type="ARBA" id="ARBA00022737"/>
    </source>
</evidence>
<dbReference type="PROSITE" id="PS50089">
    <property type="entry name" value="ZF_RING_2"/>
    <property type="match status" value="1"/>
</dbReference>
<evidence type="ECO:0000256" key="7">
    <source>
        <dbReference type="ARBA" id="ARBA00023204"/>
    </source>
</evidence>
<dbReference type="CDD" id="cd17734">
    <property type="entry name" value="BRCT_Bard1_rpt1"/>
    <property type="match status" value="1"/>
</dbReference>
<evidence type="ECO:0000256" key="2">
    <source>
        <dbReference type="ARBA" id="ARBA00022723"/>
    </source>
</evidence>
<dbReference type="AlphaFoldDB" id="A0A9D4Z9B4"/>
<dbReference type="SUPFAM" id="SSF52113">
    <property type="entry name" value="BRCT domain"/>
    <property type="match status" value="2"/>
</dbReference>
<evidence type="ECO:0008006" key="16">
    <source>
        <dbReference type="Google" id="ProtNLM"/>
    </source>
</evidence>
<feature type="domain" description="BRCT" evidence="12">
    <location>
        <begin position="1129"/>
        <end position="1235"/>
    </location>
</feature>
<feature type="region of interest" description="Disordered" evidence="10">
    <location>
        <begin position="629"/>
        <end position="649"/>
    </location>
</feature>
<dbReference type="GO" id="GO:0004842">
    <property type="term" value="F:ubiquitin-protein transferase activity"/>
    <property type="evidence" value="ECO:0007669"/>
    <property type="project" value="TreeGrafter"/>
</dbReference>
<gene>
    <name evidence="14" type="ORF">GOP47_0020192</name>
</gene>
<dbReference type="GO" id="GO:0000724">
    <property type="term" value="P:double-strand break repair via homologous recombination"/>
    <property type="evidence" value="ECO:0007669"/>
    <property type="project" value="TreeGrafter"/>
</dbReference>
<reference evidence="14" key="1">
    <citation type="submission" date="2021-01" db="EMBL/GenBank/DDBJ databases">
        <title>Adiantum capillus-veneris genome.</title>
        <authorList>
            <person name="Fang Y."/>
            <person name="Liao Q."/>
        </authorList>
    </citation>
    <scope>NUCLEOTIDE SEQUENCE</scope>
    <source>
        <strain evidence="14">H3</strain>
        <tissue evidence="14">Leaf</tissue>
    </source>
</reference>
<evidence type="ECO:0000313" key="14">
    <source>
        <dbReference type="EMBL" id="KAI5065497.1"/>
    </source>
</evidence>
<dbReference type="PROSITE" id="PS50172">
    <property type="entry name" value="BRCT"/>
    <property type="match status" value="2"/>
</dbReference>
<dbReference type="InterPro" id="IPR034732">
    <property type="entry name" value="EPHD"/>
</dbReference>
<organism evidence="14 15">
    <name type="scientific">Adiantum capillus-veneris</name>
    <name type="common">Maidenhair fern</name>
    <dbReference type="NCBI Taxonomy" id="13818"/>
    <lineage>
        <taxon>Eukaryota</taxon>
        <taxon>Viridiplantae</taxon>
        <taxon>Streptophyta</taxon>
        <taxon>Embryophyta</taxon>
        <taxon>Tracheophyta</taxon>
        <taxon>Polypodiopsida</taxon>
        <taxon>Polypodiidae</taxon>
        <taxon>Polypodiales</taxon>
        <taxon>Pteridineae</taxon>
        <taxon>Pteridaceae</taxon>
        <taxon>Vittarioideae</taxon>
        <taxon>Adiantum</taxon>
    </lineage>
</organism>
<name>A0A9D4Z9B4_ADICA</name>
<dbReference type="InterPro" id="IPR036420">
    <property type="entry name" value="BRCT_dom_sf"/>
</dbReference>
<dbReference type="EMBL" id="JABFUD020000019">
    <property type="protein sequence ID" value="KAI5065497.1"/>
    <property type="molecule type" value="Genomic_DNA"/>
</dbReference>
<keyword evidence="2" id="KW-0479">Metal-binding</keyword>
<dbReference type="Gene3D" id="3.40.50.10190">
    <property type="entry name" value="BRCT domain"/>
    <property type="match status" value="2"/>
</dbReference>
<dbReference type="GO" id="GO:0008270">
    <property type="term" value="F:zinc ion binding"/>
    <property type="evidence" value="ECO:0007669"/>
    <property type="project" value="UniProtKB-KW"/>
</dbReference>
<dbReference type="Pfam" id="PF13771">
    <property type="entry name" value="zf-HC5HC2H"/>
    <property type="match status" value="1"/>
</dbReference>
<protein>
    <recommendedName>
        <fullName evidence="16">RING-type E3 ubiquitin transferase BRCA1</fullName>
    </recommendedName>
</protein>
<dbReference type="PROSITE" id="PS00518">
    <property type="entry name" value="ZF_RING_1"/>
    <property type="match status" value="1"/>
</dbReference>
<evidence type="ECO:0000256" key="8">
    <source>
        <dbReference type="ARBA" id="ARBA00023242"/>
    </source>
</evidence>
<evidence type="ECO:0000256" key="6">
    <source>
        <dbReference type="ARBA" id="ARBA00022833"/>
    </source>
</evidence>
<evidence type="ECO:0000256" key="10">
    <source>
        <dbReference type="SAM" id="MobiDB-lite"/>
    </source>
</evidence>
<keyword evidence="8" id="KW-0539">Nucleus</keyword>
<dbReference type="InterPro" id="IPR013083">
    <property type="entry name" value="Znf_RING/FYVE/PHD"/>
</dbReference>
<dbReference type="InterPro" id="IPR031099">
    <property type="entry name" value="BRCA1-associated"/>
</dbReference>
<dbReference type="InterPro" id="IPR001841">
    <property type="entry name" value="Znf_RING"/>
</dbReference>
<dbReference type="Gene3D" id="3.30.40.10">
    <property type="entry name" value="Zinc/RING finger domain, C3HC4 (zinc finger)"/>
    <property type="match status" value="2"/>
</dbReference>
<dbReference type="PROSITE" id="PS51805">
    <property type="entry name" value="EPHD"/>
    <property type="match status" value="1"/>
</dbReference>
<keyword evidence="4" id="KW-0227">DNA damage</keyword>
<evidence type="ECO:0000313" key="15">
    <source>
        <dbReference type="Proteomes" id="UP000886520"/>
    </source>
</evidence>
<feature type="domain" description="BRCT" evidence="12">
    <location>
        <begin position="1019"/>
        <end position="1108"/>
    </location>
</feature>
<sequence>MAAALRLHFDELKELVTCRLCNRLMKTPTSLSCNHHFCMACILQLTSEEYTITFGTCCPKCNLPATRHQAIYSPEFDKLVSIYQGLELDLACLRPCCRETYKNFKEEQGNAIKKVKKKRRRKGDAVFSVHQRAEGVVEGEKEAAVVSLHQRPENVVERNEGAALVSLKGPALVSLNQRSECVVEREEESTVFSLNRMLPCVGEEEKEATVAPYPKKKVKKKGRRESDAVVSVHQRAEGVKEAAVISILQMPENVVEGKEGAALVSPNQRSECIAEREEEASVLSLNLMLPCVGEEETEATVASYPIKKVKKNCRRKSDAVVSVHQRAEVVVEGVKEAAVVSIHQRPENGAEGKEGAALVSPNQRSECVAEREEEAAVLSLNLMLPCVGKEETEATAASYPIKKVKKKRRRESDAVVSVHQRAEGVKEAAVVSIHQRPENVVEGKEGAALVSPNQRSECVTERKAEAAVLSLNPMLPCVGEEKEAIVASYPIKKVKKKRRRKRDPVVPLHQRSEGVLKGDKEAAVISLNQSGVVEGNKEAALASLNQRSECIVEVDKQAAAVFLVQRLLYVGEEKEASVASLNQGLSCVVEKQKEAAVFVNQISPHAAEGGLEAAAGSLNQRSACPVGGHREAASISSTQRSPCVVEEDKKASDHSVEVQNICAPKKNKKRKRLVSYKGHPTMSKRVQLPCPIFKDLEEQEENASLVHKTCPSQSEALQEISNMNKESLPIVSDSNPHLINDPETAVVKTVTDCFCLPCEDAKGNLVIGNVIGIMSKEDHTVSSPTSNHGRDSGNQISKSQLLLDSNSETSAGCNNKQKILALDELSCVFCQAPDNSLVAGPMMHYARGLPVQAGRRIKSLVSVHQLCAEWAPNVYYVGNAVKNLGKEVARGQKLKCSQCGLKGAVLGCLIKCCIKSYHYPCARSLSCRWDPDNFVVLCPDHVAECLPCDEPTVKPIKLKNKLKAASGKLPQSDQLGQIKVYKGHSSENQRECKAEKPAAEPSCMNTARISFVKWTSVVGRELVLCGSGLNSAAHALLASFAMQTGARLTEPWDSRVTHLIIATDGEGAAARTFKFMSATLAGRWILKLNWVEACMSACQLVREEPYEVNLDIHKRVGGPRRARLIVASTTRKLLENIEFYFLGDYAAAYKMDLQALVSAAGGRIEDDCWNAQAMQTCTRIVVYNAGITPDAESLGVIRSRWSQAKSVAHKAQAYVVAHTWILDSIAAYELQPFHH</sequence>
<dbReference type="SUPFAM" id="SSF57850">
    <property type="entry name" value="RING/U-box"/>
    <property type="match status" value="1"/>
</dbReference>
<keyword evidence="3" id="KW-0677">Repeat</keyword>
<evidence type="ECO:0000256" key="4">
    <source>
        <dbReference type="ARBA" id="ARBA00022763"/>
    </source>
</evidence>
<accession>A0A9D4Z9B4</accession>
<evidence type="ECO:0000259" key="11">
    <source>
        <dbReference type="PROSITE" id="PS50089"/>
    </source>
</evidence>
<dbReference type="GO" id="GO:0005634">
    <property type="term" value="C:nucleus"/>
    <property type="evidence" value="ECO:0007669"/>
    <property type="project" value="UniProtKB-SubCell"/>
</dbReference>
<dbReference type="FunFam" id="3.40.50.10190:FF:000006">
    <property type="entry name" value="Breast cancer type 1 susceptibility protein homolog"/>
    <property type="match status" value="1"/>
</dbReference>
<evidence type="ECO:0000256" key="1">
    <source>
        <dbReference type="ARBA" id="ARBA00004123"/>
    </source>
</evidence>
<dbReference type="GO" id="GO:0045944">
    <property type="term" value="P:positive regulation of transcription by RNA polymerase II"/>
    <property type="evidence" value="ECO:0007669"/>
    <property type="project" value="TreeGrafter"/>
</dbReference>
<feature type="domain" description="PHD-type" evidence="13">
    <location>
        <begin position="824"/>
        <end position="942"/>
    </location>
</feature>
<keyword evidence="7" id="KW-0234">DNA repair</keyword>
<comment type="caution">
    <text evidence="14">The sequence shown here is derived from an EMBL/GenBank/DDBJ whole genome shotgun (WGS) entry which is preliminary data.</text>
</comment>
<dbReference type="InterPro" id="IPR017907">
    <property type="entry name" value="Znf_RING_CS"/>
</dbReference>
<keyword evidence="5 9" id="KW-0863">Zinc-finger</keyword>
<dbReference type="OrthoDB" id="2384350at2759"/>
<evidence type="ECO:0000259" key="12">
    <source>
        <dbReference type="PROSITE" id="PS50172"/>
    </source>
</evidence>
<keyword evidence="15" id="KW-1185">Reference proteome</keyword>
<feature type="domain" description="RING-type" evidence="11">
    <location>
        <begin position="18"/>
        <end position="62"/>
    </location>
</feature>
<dbReference type="PANTHER" id="PTHR13763:SF0">
    <property type="entry name" value="BREAST CANCER TYPE 1 SUSCEPTIBILITY PROTEIN"/>
    <property type="match status" value="1"/>
</dbReference>